<feature type="transmembrane region" description="Helical" evidence="1">
    <location>
        <begin position="48"/>
        <end position="68"/>
    </location>
</feature>
<feature type="transmembrane region" description="Helical" evidence="1">
    <location>
        <begin position="75"/>
        <end position="94"/>
    </location>
</feature>
<evidence type="ECO:0000313" key="2">
    <source>
        <dbReference type="EMBL" id="MEA1305529.1"/>
    </source>
</evidence>
<protein>
    <recommendedName>
        <fullName evidence="4">DUF4345 domain-containing protein</fullName>
    </recommendedName>
</protein>
<accession>A0AAW9L0V3</accession>
<feature type="transmembrane region" description="Helical" evidence="1">
    <location>
        <begin position="7"/>
        <end position="28"/>
    </location>
</feature>
<dbReference type="EMBL" id="JAXBCZ010000002">
    <property type="protein sequence ID" value="MEA1305529.1"/>
    <property type="molecule type" value="Genomic_DNA"/>
</dbReference>
<feature type="transmembrane region" description="Helical" evidence="1">
    <location>
        <begin position="100"/>
        <end position="118"/>
    </location>
</feature>
<keyword evidence="1" id="KW-1133">Transmembrane helix</keyword>
<sequence>MVLMPWWLALLNSALGIMSAGFGVVAVIRPQTLDPSWDGESGERFYPAMYAARSVPLGVLVAAVVWLAPARPLTLLVLVAAAAAQLGDALIGVVHRVPGMVVFPLAVALVHLASAVCLL</sequence>
<comment type="caution">
    <text evidence="2">The sequence shown here is derived from an EMBL/GenBank/DDBJ whole genome shotgun (WGS) entry which is preliminary data.</text>
</comment>
<dbReference type="RefSeq" id="WP_178389103.1">
    <property type="nucleotide sequence ID" value="NZ_JAXBCZ010000002.1"/>
</dbReference>
<keyword evidence="1" id="KW-0812">Transmembrane</keyword>
<proteinExistence type="predicted"/>
<name>A0AAW9L0V3_9ACTO</name>
<reference evidence="2 3" key="1">
    <citation type="submission" date="2023-06" db="EMBL/GenBank/DDBJ databases">
        <title>Actinomyces orist ORNL 0101 HMT-893 genome.</title>
        <authorList>
            <person name="Johnston C.D."/>
            <person name="Chen T."/>
            <person name="Dewhirst F.E."/>
        </authorList>
    </citation>
    <scope>NUCLEOTIDE SEQUENCE [LARGE SCALE GENOMIC DNA]</scope>
    <source>
        <strain evidence="2 3">ORNL 0101</strain>
    </source>
</reference>
<evidence type="ECO:0000313" key="3">
    <source>
        <dbReference type="Proteomes" id="UP001289581"/>
    </source>
</evidence>
<dbReference type="AlphaFoldDB" id="A0AAW9L0V3"/>
<dbReference type="Proteomes" id="UP001289581">
    <property type="component" value="Unassembled WGS sequence"/>
</dbReference>
<keyword evidence="1" id="KW-0472">Membrane</keyword>
<evidence type="ECO:0008006" key="4">
    <source>
        <dbReference type="Google" id="ProtNLM"/>
    </source>
</evidence>
<evidence type="ECO:0000256" key="1">
    <source>
        <dbReference type="SAM" id="Phobius"/>
    </source>
</evidence>
<keyword evidence="3" id="KW-1185">Reference proteome</keyword>
<gene>
    <name evidence="2" type="ORF">QU665_10710</name>
</gene>
<organism evidence="2 3">
    <name type="scientific">Actinomyces oris</name>
    <dbReference type="NCBI Taxonomy" id="544580"/>
    <lineage>
        <taxon>Bacteria</taxon>
        <taxon>Bacillati</taxon>
        <taxon>Actinomycetota</taxon>
        <taxon>Actinomycetes</taxon>
        <taxon>Actinomycetales</taxon>
        <taxon>Actinomycetaceae</taxon>
        <taxon>Actinomyces</taxon>
    </lineage>
</organism>